<evidence type="ECO:0000313" key="3">
    <source>
        <dbReference type="Proteomes" id="UP000789405"/>
    </source>
</evidence>
<name>A0A9N9PEG5_9GLOM</name>
<evidence type="ECO:0000313" key="2">
    <source>
        <dbReference type="EMBL" id="CAG8817938.1"/>
    </source>
</evidence>
<dbReference type="OrthoDB" id="2318700at2759"/>
<evidence type="ECO:0000256" key="1">
    <source>
        <dbReference type="SAM" id="MobiDB-lite"/>
    </source>
</evidence>
<proteinExistence type="predicted"/>
<reference evidence="2" key="1">
    <citation type="submission" date="2021-06" db="EMBL/GenBank/DDBJ databases">
        <authorList>
            <person name="Kallberg Y."/>
            <person name="Tangrot J."/>
            <person name="Rosling A."/>
        </authorList>
    </citation>
    <scope>NUCLEOTIDE SEQUENCE</scope>
    <source>
        <strain evidence="2">MA453B</strain>
    </source>
</reference>
<sequence length="81" mass="9608">CYKNRSDSSSDNNNNTEQHCKGCDKDHPCSLFIDNNKTFRTCNLCRTQDKKNKNKKHPKEHNNKIIVDFHDFYNHILTHSK</sequence>
<organism evidence="2 3">
    <name type="scientific">Dentiscutata erythropus</name>
    <dbReference type="NCBI Taxonomy" id="1348616"/>
    <lineage>
        <taxon>Eukaryota</taxon>
        <taxon>Fungi</taxon>
        <taxon>Fungi incertae sedis</taxon>
        <taxon>Mucoromycota</taxon>
        <taxon>Glomeromycotina</taxon>
        <taxon>Glomeromycetes</taxon>
        <taxon>Diversisporales</taxon>
        <taxon>Gigasporaceae</taxon>
        <taxon>Dentiscutata</taxon>
    </lineage>
</organism>
<keyword evidence="3" id="KW-1185">Reference proteome</keyword>
<dbReference type="AlphaFoldDB" id="A0A9N9PEG5"/>
<gene>
    <name evidence="2" type="ORF">DERYTH_LOCUS26528</name>
</gene>
<feature type="non-terminal residue" evidence="2">
    <location>
        <position position="81"/>
    </location>
</feature>
<protein>
    <submittedName>
        <fullName evidence="2">6702_t:CDS:1</fullName>
    </submittedName>
</protein>
<dbReference type="EMBL" id="CAJVPY010055882">
    <property type="protein sequence ID" value="CAG8817938.1"/>
    <property type="molecule type" value="Genomic_DNA"/>
</dbReference>
<accession>A0A9N9PEG5</accession>
<dbReference type="Proteomes" id="UP000789405">
    <property type="component" value="Unassembled WGS sequence"/>
</dbReference>
<feature type="non-terminal residue" evidence="2">
    <location>
        <position position="1"/>
    </location>
</feature>
<comment type="caution">
    <text evidence="2">The sequence shown here is derived from an EMBL/GenBank/DDBJ whole genome shotgun (WGS) entry which is preliminary data.</text>
</comment>
<feature type="region of interest" description="Disordered" evidence="1">
    <location>
        <begin position="1"/>
        <end position="22"/>
    </location>
</feature>